<dbReference type="EMBL" id="MCFL01000008">
    <property type="protein sequence ID" value="ORZ38581.1"/>
    <property type="molecule type" value="Genomic_DNA"/>
</dbReference>
<keyword evidence="2" id="KW-1185">Reference proteome</keyword>
<dbReference type="InterPro" id="IPR052050">
    <property type="entry name" value="SecEffector_AnkRepeat"/>
</dbReference>
<dbReference type="InterPro" id="IPR036770">
    <property type="entry name" value="Ankyrin_rpt-contain_sf"/>
</dbReference>
<evidence type="ECO:0008006" key="3">
    <source>
        <dbReference type="Google" id="ProtNLM"/>
    </source>
</evidence>
<protein>
    <recommendedName>
        <fullName evidence="3">Ankyrin repeat-containing domain protein</fullName>
    </recommendedName>
</protein>
<dbReference type="Gene3D" id="1.25.40.20">
    <property type="entry name" value="Ankyrin repeat-containing domain"/>
    <property type="match status" value="1"/>
</dbReference>
<dbReference type="PANTHER" id="PTHR46586">
    <property type="entry name" value="ANKYRIN REPEAT-CONTAINING PROTEIN"/>
    <property type="match status" value="1"/>
</dbReference>
<sequence>MVDRFITGLCKCGNVAGLEKCAAASLIAKSPQVLSEYLAAASESGLVEVLDWWFRELDQFSTLMTTWTWTTCLHECVRMACRSGRVHAVDWWAKYLQSQGRDLDRIIDRLSPCWLEMFSLGHVELLTHVHLTLRCEVAVNENEDGFHDDVCFMDVASAMGQTASLDWIMTYAIAPHYTTEAMDRASAAGYVHVLDWWARCGMPLKFTPAAKTDAAKAGQQAVVEWWNTFPLYRILLCGPLLPNNPTTAAHTTDEVTLASFGCLDWMRKLAKCEDGFITIYKARAFCQAIARFGHVHIMREYGMVLDCRDDLHDESIVTAAKFNQLAMWRYLVKVMYDLYEEEDPNLSDLWLQCTLAAAEHDSVDVFDMLLINLKTRPSPCSFPDVVLGACKGGAVRILQYLIDNRHWKPSLISAAQQQGALQAAIAGGHVHVLDWWHRTAAERSLAPDVKSSESWLDSLVALACVHGHANVLEWIGNTFGWSALTISSADVRAVGINKSKKVIAWLMAAHAKSNIKLSPASVKYLELASQSQ</sequence>
<evidence type="ECO:0000313" key="1">
    <source>
        <dbReference type="EMBL" id="ORZ38581.1"/>
    </source>
</evidence>
<gene>
    <name evidence="1" type="ORF">BCR44DRAFT_1428553</name>
</gene>
<name>A0A1Y2HXW5_9FUNG</name>
<comment type="caution">
    <text evidence="1">The sequence shown here is derived from an EMBL/GenBank/DDBJ whole genome shotgun (WGS) entry which is preliminary data.</text>
</comment>
<dbReference type="OrthoDB" id="448455at2759"/>
<accession>A0A1Y2HXW5</accession>
<dbReference type="Proteomes" id="UP000193411">
    <property type="component" value="Unassembled WGS sequence"/>
</dbReference>
<proteinExistence type="predicted"/>
<dbReference type="PANTHER" id="PTHR46586:SF3">
    <property type="entry name" value="ANKYRIN REPEAT-CONTAINING PROTEIN"/>
    <property type="match status" value="1"/>
</dbReference>
<dbReference type="AlphaFoldDB" id="A0A1Y2HXW5"/>
<evidence type="ECO:0000313" key="2">
    <source>
        <dbReference type="Proteomes" id="UP000193411"/>
    </source>
</evidence>
<organism evidence="1 2">
    <name type="scientific">Catenaria anguillulae PL171</name>
    <dbReference type="NCBI Taxonomy" id="765915"/>
    <lineage>
        <taxon>Eukaryota</taxon>
        <taxon>Fungi</taxon>
        <taxon>Fungi incertae sedis</taxon>
        <taxon>Blastocladiomycota</taxon>
        <taxon>Blastocladiomycetes</taxon>
        <taxon>Blastocladiales</taxon>
        <taxon>Catenariaceae</taxon>
        <taxon>Catenaria</taxon>
    </lineage>
</organism>
<reference evidence="1 2" key="1">
    <citation type="submission" date="2016-07" db="EMBL/GenBank/DDBJ databases">
        <title>Pervasive Adenine N6-methylation of Active Genes in Fungi.</title>
        <authorList>
            <consortium name="DOE Joint Genome Institute"/>
            <person name="Mondo S.J."/>
            <person name="Dannebaum R.O."/>
            <person name="Kuo R.C."/>
            <person name="Labutti K."/>
            <person name="Haridas S."/>
            <person name="Kuo A."/>
            <person name="Salamov A."/>
            <person name="Ahrendt S.R."/>
            <person name="Lipzen A."/>
            <person name="Sullivan W."/>
            <person name="Andreopoulos W.B."/>
            <person name="Clum A."/>
            <person name="Lindquist E."/>
            <person name="Daum C."/>
            <person name="Ramamoorthy G.K."/>
            <person name="Gryganskyi A."/>
            <person name="Culley D."/>
            <person name="Magnuson J.K."/>
            <person name="James T.Y."/>
            <person name="O'Malley M.A."/>
            <person name="Stajich J.E."/>
            <person name="Spatafora J.W."/>
            <person name="Visel A."/>
            <person name="Grigoriev I.V."/>
        </authorList>
    </citation>
    <scope>NUCLEOTIDE SEQUENCE [LARGE SCALE GENOMIC DNA]</scope>
    <source>
        <strain evidence="1 2">PL171</strain>
    </source>
</reference>